<evidence type="ECO:0000313" key="1">
    <source>
        <dbReference type="EMBL" id="GBN96015.1"/>
    </source>
</evidence>
<comment type="caution">
    <text evidence="1">The sequence shown here is derived from an EMBL/GenBank/DDBJ whole genome shotgun (WGS) entry which is preliminary data.</text>
</comment>
<gene>
    <name evidence="1" type="ORF">AVEN_110249_1</name>
</gene>
<reference evidence="1 2" key="1">
    <citation type="journal article" date="2019" name="Sci. Rep.">
        <title>Orb-weaving spider Araneus ventricosus genome elucidates the spidroin gene catalogue.</title>
        <authorList>
            <person name="Kono N."/>
            <person name="Nakamura H."/>
            <person name="Ohtoshi R."/>
            <person name="Moran D.A.P."/>
            <person name="Shinohara A."/>
            <person name="Yoshida Y."/>
            <person name="Fujiwara M."/>
            <person name="Mori M."/>
            <person name="Tomita M."/>
            <person name="Arakawa K."/>
        </authorList>
    </citation>
    <scope>NUCLEOTIDE SEQUENCE [LARGE SCALE GENOMIC DNA]</scope>
</reference>
<name>A0A4Y2TA71_ARAVE</name>
<keyword evidence="2" id="KW-1185">Reference proteome</keyword>
<dbReference type="AlphaFoldDB" id="A0A4Y2TA71"/>
<evidence type="ECO:0000313" key="2">
    <source>
        <dbReference type="Proteomes" id="UP000499080"/>
    </source>
</evidence>
<dbReference type="EMBL" id="BGPR01026363">
    <property type="protein sequence ID" value="GBN96015.1"/>
    <property type="molecule type" value="Genomic_DNA"/>
</dbReference>
<sequence>MFAPGPAFNRTGPGCRRNPLGSNALPVWRGSLERGCWLKCRSCYLTMVRNFLVCTIIPGDGGLFEKSGRKSTRGLFWDGPRNFEPWSDDEDDTWAGTPTPNFHATPAGGRLATTYYLACKQAPYTADLQWNRVSNLEPSGPKAETLPLGHRGLFLDNLEARYIDQLI</sequence>
<organism evidence="1 2">
    <name type="scientific">Araneus ventricosus</name>
    <name type="common">Orbweaver spider</name>
    <name type="synonym">Epeira ventricosa</name>
    <dbReference type="NCBI Taxonomy" id="182803"/>
    <lineage>
        <taxon>Eukaryota</taxon>
        <taxon>Metazoa</taxon>
        <taxon>Ecdysozoa</taxon>
        <taxon>Arthropoda</taxon>
        <taxon>Chelicerata</taxon>
        <taxon>Arachnida</taxon>
        <taxon>Araneae</taxon>
        <taxon>Araneomorphae</taxon>
        <taxon>Entelegynae</taxon>
        <taxon>Araneoidea</taxon>
        <taxon>Araneidae</taxon>
        <taxon>Araneus</taxon>
    </lineage>
</organism>
<dbReference type="Proteomes" id="UP000499080">
    <property type="component" value="Unassembled WGS sequence"/>
</dbReference>
<protein>
    <submittedName>
        <fullName evidence="1">Uncharacterized protein</fullName>
    </submittedName>
</protein>
<accession>A0A4Y2TA71</accession>
<proteinExistence type="predicted"/>